<keyword evidence="6 8" id="KW-1133">Transmembrane helix</keyword>
<evidence type="ECO:0000313" key="11">
    <source>
        <dbReference type="Proteomes" id="UP000014760"/>
    </source>
</evidence>
<evidence type="ECO:0000256" key="7">
    <source>
        <dbReference type="ARBA" id="ARBA00023136"/>
    </source>
</evidence>
<dbReference type="PANTHER" id="PTHR21461">
    <property type="entry name" value="GLYCOSYLTRANSFERASE FAMILY 92 PROTEIN"/>
    <property type="match status" value="1"/>
</dbReference>
<proteinExistence type="inferred from homology"/>
<reference evidence="10" key="3">
    <citation type="submission" date="2015-06" db="UniProtKB">
        <authorList>
            <consortium name="EnsemblMetazoa"/>
        </authorList>
    </citation>
    <scope>IDENTIFICATION</scope>
</reference>
<keyword evidence="4 8" id="KW-0808">Transferase</keyword>
<evidence type="ECO:0000256" key="5">
    <source>
        <dbReference type="ARBA" id="ARBA00022692"/>
    </source>
</evidence>
<evidence type="ECO:0000256" key="4">
    <source>
        <dbReference type="ARBA" id="ARBA00022679"/>
    </source>
</evidence>
<comment type="similarity">
    <text evidence="2 8">Belongs to the glycosyltransferase 92 family.</text>
</comment>
<dbReference type="HOGENOM" id="CLU_555845_0_0_1"/>
<dbReference type="PANTHER" id="PTHR21461:SF69">
    <property type="entry name" value="GLYCOSYLTRANSFERASE FAMILY 92 PROTEIN"/>
    <property type="match status" value="1"/>
</dbReference>
<organism evidence="9">
    <name type="scientific">Capitella teleta</name>
    <name type="common">Polychaete worm</name>
    <dbReference type="NCBI Taxonomy" id="283909"/>
    <lineage>
        <taxon>Eukaryota</taxon>
        <taxon>Metazoa</taxon>
        <taxon>Spiralia</taxon>
        <taxon>Lophotrochozoa</taxon>
        <taxon>Annelida</taxon>
        <taxon>Polychaeta</taxon>
        <taxon>Sedentaria</taxon>
        <taxon>Scolecida</taxon>
        <taxon>Capitellidae</taxon>
        <taxon>Capitella</taxon>
    </lineage>
</organism>
<evidence type="ECO:0000313" key="10">
    <source>
        <dbReference type="EnsemblMetazoa" id="CapteP207069"/>
    </source>
</evidence>
<comment type="subcellular location">
    <subcellularLocation>
        <location evidence="1">Membrane</location>
        <topology evidence="1">Single-pass membrane protein</topology>
    </subcellularLocation>
</comment>
<name>R7VL87_CAPTE</name>
<sequence length="450" mass="51101">MFHRRKGPVLILVVAAISLLLLFYVMFTVMRRAPVDEAQIMRKNLESQTDCSFDWDPLLPKRDVWQPAGENQDTYVFSAHLDARDPEFTVVRIIGINSKYKLWYKKSDYCVLWFKDINEASGMRSVSVLADSNLIPETHDRKYGVVLYSCPVLVSAEVPLFVSLVRKTCQDQPLNALPLSPPSVQPVATFSVCVAPFLFQYDRLRSMIAFVESSLILGADHFFFYNHSMSSVLGPFIDILEQAGIATVINWQDLPVAVKQDPEGRAHGEFDGAPELHYFGQVAAINDCLYRNIHYSQYVVSQDLDELIVPGDADSWYTLLKQLPPLAAAYIMRNVIFPLDQENTGPFAHDSLAKELPVLVKTKRQDHVFPYGDRSKYIVNTKLVKTLGIHTIYDTCGETTGEHTVSPSVAMTHHYKNPAKDYDLVNYDRALQFGDTILSHYKKRLQQLKL</sequence>
<feature type="transmembrane region" description="Helical" evidence="8">
    <location>
        <begin position="7"/>
        <end position="27"/>
    </location>
</feature>
<dbReference type="EnsemblMetazoa" id="CapteT207069">
    <property type="protein sequence ID" value="CapteP207069"/>
    <property type="gene ID" value="CapteG207069"/>
</dbReference>
<dbReference type="GO" id="GO:0016757">
    <property type="term" value="F:glycosyltransferase activity"/>
    <property type="evidence" value="ECO:0007669"/>
    <property type="project" value="UniProtKB-UniRule"/>
</dbReference>
<keyword evidence="5 8" id="KW-0812">Transmembrane</keyword>
<dbReference type="EMBL" id="KB292507">
    <property type="protein sequence ID" value="ELU17405.1"/>
    <property type="molecule type" value="Genomic_DNA"/>
</dbReference>
<dbReference type="GO" id="GO:0005737">
    <property type="term" value="C:cytoplasm"/>
    <property type="evidence" value="ECO:0007669"/>
    <property type="project" value="TreeGrafter"/>
</dbReference>
<keyword evidence="3 8" id="KW-0328">Glycosyltransferase</keyword>
<dbReference type="InterPro" id="IPR008166">
    <property type="entry name" value="Glyco_transf_92"/>
</dbReference>
<accession>R7VL87</accession>
<dbReference type="AlphaFoldDB" id="R7VL87"/>
<reference evidence="11" key="1">
    <citation type="submission" date="2012-12" db="EMBL/GenBank/DDBJ databases">
        <authorList>
            <person name="Hellsten U."/>
            <person name="Grimwood J."/>
            <person name="Chapman J.A."/>
            <person name="Shapiro H."/>
            <person name="Aerts A."/>
            <person name="Otillar R.P."/>
            <person name="Terry A.Y."/>
            <person name="Boore J.L."/>
            <person name="Simakov O."/>
            <person name="Marletaz F."/>
            <person name="Cho S.-J."/>
            <person name="Edsinger-Gonzales E."/>
            <person name="Havlak P."/>
            <person name="Kuo D.-H."/>
            <person name="Larsson T."/>
            <person name="Lv J."/>
            <person name="Arendt D."/>
            <person name="Savage R."/>
            <person name="Osoegawa K."/>
            <person name="de Jong P."/>
            <person name="Lindberg D.R."/>
            <person name="Seaver E.C."/>
            <person name="Weisblat D.A."/>
            <person name="Putnam N.H."/>
            <person name="Grigoriev I.V."/>
            <person name="Rokhsar D.S."/>
        </authorList>
    </citation>
    <scope>NUCLEOTIDE SEQUENCE</scope>
    <source>
        <strain evidence="11">I ESC-2004</strain>
    </source>
</reference>
<keyword evidence="7 8" id="KW-0472">Membrane</keyword>
<reference evidence="9 11" key="2">
    <citation type="journal article" date="2013" name="Nature">
        <title>Insights into bilaterian evolution from three spiralian genomes.</title>
        <authorList>
            <person name="Simakov O."/>
            <person name="Marletaz F."/>
            <person name="Cho S.J."/>
            <person name="Edsinger-Gonzales E."/>
            <person name="Havlak P."/>
            <person name="Hellsten U."/>
            <person name="Kuo D.H."/>
            <person name="Larsson T."/>
            <person name="Lv J."/>
            <person name="Arendt D."/>
            <person name="Savage R."/>
            <person name="Osoegawa K."/>
            <person name="de Jong P."/>
            <person name="Grimwood J."/>
            <person name="Chapman J.A."/>
            <person name="Shapiro H."/>
            <person name="Aerts A."/>
            <person name="Otillar R.P."/>
            <person name="Terry A.Y."/>
            <person name="Boore J.L."/>
            <person name="Grigoriev I.V."/>
            <person name="Lindberg D.R."/>
            <person name="Seaver E.C."/>
            <person name="Weisblat D.A."/>
            <person name="Putnam N.H."/>
            <person name="Rokhsar D.S."/>
        </authorList>
    </citation>
    <scope>NUCLEOTIDE SEQUENCE</scope>
    <source>
        <strain evidence="9 11">I ESC-2004</strain>
    </source>
</reference>
<evidence type="ECO:0000256" key="2">
    <source>
        <dbReference type="ARBA" id="ARBA00007647"/>
    </source>
</evidence>
<evidence type="ECO:0000313" key="9">
    <source>
        <dbReference type="EMBL" id="ELU17405.1"/>
    </source>
</evidence>
<evidence type="ECO:0000256" key="1">
    <source>
        <dbReference type="ARBA" id="ARBA00004167"/>
    </source>
</evidence>
<dbReference type="EMBL" id="AMQN01004047">
    <property type="status" value="NOT_ANNOTATED_CDS"/>
    <property type="molecule type" value="Genomic_DNA"/>
</dbReference>
<evidence type="ECO:0000256" key="3">
    <source>
        <dbReference type="ARBA" id="ARBA00022676"/>
    </source>
</evidence>
<keyword evidence="11" id="KW-1185">Reference proteome</keyword>
<dbReference type="EC" id="2.4.1.-" evidence="8"/>
<dbReference type="GO" id="GO:0016020">
    <property type="term" value="C:membrane"/>
    <property type="evidence" value="ECO:0007669"/>
    <property type="project" value="UniProtKB-SubCell"/>
</dbReference>
<evidence type="ECO:0000256" key="8">
    <source>
        <dbReference type="RuleBase" id="RU366017"/>
    </source>
</evidence>
<dbReference type="Proteomes" id="UP000014760">
    <property type="component" value="Unassembled WGS sequence"/>
</dbReference>
<dbReference type="OrthoDB" id="6232146at2759"/>
<evidence type="ECO:0000256" key="6">
    <source>
        <dbReference type="ARBA" id="ARBA00022989"/>
    </source>
</evidence>
<protein>
    <recommendedName>
        <fullName evidence="8">Glycosyltransferase family 92 protein</fullName>
        <ecNumber evidence="8">2.4.1.-</ecNumber>
    </recommendedName>
</protein>
<dbReference type="OMA" id="RIMAYKE"/>
<gene>
    <name evidence="9" type="ORF">CAPTEDRAFT_207069</name>
</gene>
<dbReference type="Pfam" id="PF01697">
    <property type="entry name" value="Glyco_transf_92"/>
    <property type="match status" value="1"/>
</dbReference>